<dbReference type="SUPFAM" id="SSF53613">
    <property type="entry name" value="Ribokinase-like"/>
    <property type="match status" value="1"/>
</dbReference>
<dbReference type="EMBL" id="CP002046">
    <property type="protein sequence ID" value="EAP87335.1"/>
    <property type="molecule type" value="Genomic_DNA"/>
</dbReference>
<feature type="domain" description="Carbohydrate kinase PfkB" evidence="4">
    <location>
        <begin position="7"/>
        <end position="297"/>
    </location>
</feature>
<evidence type="ECO:0000313" key="6">
    <source>
        <dbReference type="Proteomes" id="UP000002297"/>
    </source>
</evidence>
<dbReference type="PROSITE" id="PS00583">
    <property type="entry name" value="PFKB_KINASES_1"/>
    <property type="match status" value="1"/>
</dbReference>
<protein>
    <submittedName>
        <fullName evidence="5">Fructokinase</fullName>
    </submittedName>
</protein>
<dbReference type="GO" id="GO:0016301">
    <property type="term" value="F:kinase activity"/>
    <property type="evidence" value="ECO:0007669"/>
    <property type="project" value="UniProtKB-KW"/>
</dbReference>
<dbReference type="Gene3D" id="6.10.140.490">
    <property type="match status" value="1"/>
</dbReference>
<name>A3U518_CROAH</name>
<dbReference type="AlphaFoldDB" id="A3U518"/>
<evidence type="ECO:0000259" key="4">
    <source>
        <dbReference type="Pfam" id="PF00294"/>
    </source>
</evidence>
<evidence type="ECO:0000313" key="5">
    <source>
        <dbReference type="EMBL" id="EAP87335.1"/>
    </source>
</evidence>
<evidence type="ECO:0000256" key="1">
    <source>
        <dbReference type="ARBA" id="ARBA00010688"/>
    </source>
</evidence>
<gene>
    <name evidence="5" type="ordered locus">CA2559_01230</name>
</gene>
<dbReference type="InterPro" id="IPR002173">
    <property type="entry name" value="Carboh/pur_kinase_PfkB_CS"/>
</dbReference>
<keyword evidence="3 5" id="KW-0418">Kinase</keyword>
<dbReference type="Pfam" id="PF00294">
    <property type="entry name" value="PfkB"/>
    <property type="match status" value="1"/>
</dbReference>
<dbReference type="STRING" id="216432.CA2559_01230"/>
<dbReference type="InterPro" id="IPR050306">
    <property type="entry name" value="PfkB_Carbo_kinase"/>
</dbReference>
<evidence type="ECO:0000256" key="2">
    <source>
        <dbReference type="ARBA" id="ARBA00022679"/>
    </source>
</evidence>
<keyword evidence="2" id="KW-0808">Transferase</keyword>
<comment type="similarity">
    <text evidence="1">Belongs to the carbohydrate kinase PfkB family.</text>
</comment>
<dbReference type="InterPro" id="IPR029056">
    <property type="entry name" value="Ribokinase-like"/>
</dbReference>
<accession>A3U518</accession>
<dbReference type="eggNOG" id="COG0524">
    <property type="taxonomic scope" value="Bacteria"/>
</dbReference>
<sequence length="311" mass="34288">MENKKIDILCIGEALVDFIGHQPDVSLSLTKDYHRYIGGSPTNVAMNMARLGLNATLIATIGKDGLGDYILERLNEVQVNTALIRKDESKPTSSIFISRTSGTPEFIPYLSADSEIIDAQIPDHILEQAKLFHTTSFSLSRNPAQKTILNAAKKALRFNCKLSIDVNYSEKIWPDRSEAIKVLGKYFSKNPLVKISQDDISRLFGVTITIEEALQKIHDYGVDLICLTLGKDGVIVSQNGQPSIIKPAKEIKEVKDATGAGDAFWSGFLFSYIKNFSLSKSLDVAQSLSALKLQHVGRLPNNINILSSLLH</sequence>
<dbReference type="Gene3D" id="3.40.1190.30">
    <property type="match status" value="1"/>
</dbReference>
<organism evidence="5 6">
    <name type="scientific">Croceibacter atlanticus (strain ATCC BAA-628 / JCM 21780 / CIP 108009 / IAM 15332 / KCTC 12090 / HTCC2559)</name>
    <dbReference type="NCBI Taxonomy" id="216432"/>
    <lineage>
        <taxon>Bacteria</taxon>
        <taxon>Pseudomonadati</taxon>
        <taxon>Bacteroidota</taxon>
        <taxon>Flavobacteriia</taxon>
        <taxon>Flavobacteriales</taxon>
        <taxon>Flavobacteriaceae</taxon>
        <taxon>Croceibacter</taxon>
    </lineage>
</organism>
<dbReference type="Proteomes" id="UP000002297">
    <property type="component" value="Chromosome"/>
</dbReference>
<dbReference type="CDD" id="cd01167">
    <property type="entry name" value="bac_FRK"/>
    <property type="match status" value="1"/>
</dbReference>
<dbReference type="Gene3D" id="3.40.1620.20">
    <property type="match status" value="1"/>
</dbReference>
<dbReference type="HOGENOM" id="CLU_027634_6_0_10"/>
<keyword evidence="6" id="KW-1185">Reference proteome</keyword>
<proteinExistence type="inferred from homology"/>
<dbReference type="RefSeq" id="WP_013186013.1">
    <property type="nucleotide sequence ID" value="NC_014230.1"/>
</dbReference>
<dbReference type="PANTHER" id="PTHR43085">
    <property type="entry name" value="HEXOKINASE FAMILY MEMBER"/>
    <property type="match status" value="1"/>
</dbReference>
<dbReference type="PANTHER" id="PTHR43085:SF57">
    <property type="entry name" value="CARBOHYDRATE KINASE PFKB DOMAIN-CONTAINING PROTEIN"/>
    <property type="match status" value="1"/>
</dbReference>
<dbReference type="KEGG" id="cat:CA2559_01230"/>
<dbReference type="InterPro" id="IPR011611">
    <property type="entry name" value="PfkB_dom"/>
</dbReference>
<evidence type="ECO:0000256" key="3">
    <source>
        <dbReference type="ARBA" id="ARBA00022777"/>
    </source>
</evidence>
<dbReference type="OrthoDB" id="9813569at2"/>
<dbReference type="GeneID" id="89452048"/>
<reference evidence="5 6" key="1">
    <citation type="journal article" date="2010" name="J. Bacteriol.">
        <title>The complete genome sequence of Croceibacter atlanticus HTCC2559T.</title>
        <authorList>
            <person name="Oh H.M."/>
            <person name="Kang I."/>
            <person name="Ferriera S."/>
            <person name="Giovannoni S.J."/>
            <person name="Cho J.C."/>
        </authorList>
    </citation>
    <scope>NUCLEOTIDE SEQUENCE [LARGE SCALE GENOMIC DNA]</scope>
    <source>
        <strain evidence="6">ATCC BAA-628 / HTCC2559 / KCTC 12090</strain>
    </source>
</reference>